<evidence type="ECO:0000313" key="3">
    <source>
        <dbReference type="Proteomes" id="UP000253324"/>
    </source>
</evidence>
<organism evidence="2 3">
    <name type="scientific">Phyllobacterium bourgognense</name>
    <dbReference type="NCBI Taxonomy" id="314236"/>
    <lineage>
        <taxon>Bacteria</taxon>
        <taxon>Pseudomonadati</taxon>
        <taxon>Pseudomonadota</taxon>
        <taxon>Alphaproteobacteria</taxon>
        <taxon>Hyphomicrobiales</taxon>
        <taxon>Phyllobacteriaceae</taxon>
        <taxon>Phyllobacterium</taxon>
    </lineage>
</organism>
<name>A0A368Z028_9HYPH</name>
<dbReference type="Pfam" id="PF07978">
    <property type="entry name" value="NIPSNAP"/>
    <property type="match status" value="1"/>
</dbReference>
<gene>
    <name evidence="2" type="ORF">C7476_104325</name>
</gene>
<protein>
    <submittedName>
        <fullName evidence="2">NIPSNAP protein</fullName>
    </submittedName>
</protein>
<keyword evidence="3" id="KW-1185">Reference proteome</keyword>
<sequence length="251" mass="27970">MATAEIAQQIDSERHSPVMELRRYTLHPGRRDDLISLFNTHFLESQELCGMKIIGQFRDLDDPDAFVWLRGFDDMQARHEALTAFYDGSVWAAHRNAANDTMIDSDDVLLLRPVGGDTGFALPHERPGRIAGETSPAIIEAATYTLKTSVDGFLAFHDDVLSPLLRASGRHAIASFTSEHSLNTFTRLPVRHGENVVVVFSRFDSVDDHAAFTDLLDDNSAWQAVQQRLATYLTAPPIIARLSPTARSLLR</sequence>
<evidence type="ECO:0000313" key="2">
    <source>
        <dbReference type="EMBL" id="RCW84567.1"/>
    </source>
</evidence>
<dbReference type="InterPro" id="IPR012577">
    <property type="entry name" value="NIPSNAP"/>
</dbReference>
<evidence type="ECO:0000259" key="1">
    <source>
        <dbReference type="Pfam" id="PF07978"/>
    </source>
</evidence>
<dbReference type="EMBL" id="QPJM01000004">
    <property type="protein sequence ID" value="RCW84567.1"/>
    <property type="molecule type" value="Genomic_DNA"/>
</dbReference>
<dbReference type="OrthoDB" id="9809695at2"/>
<dbReference type="SUPFAM" id="SSF54909">
    <property type="entry name" value="Dimeric alpha+beta barrel"/>
    <property type="match status" value="1"/>
</dbReference>
<proteinExistence type="predicted"/>
<comment type="caution">
    <text evidence="2">The sequence shown here is derived from an EMBL/GenBank/DDBJ whole genome shotgun (WGS) entry which is preliminary data.</text>
</comment>
<dbReference type="AlphaFoldDB" id="A0A368Z028"/>
<dbReference type="Proteomes" id="UP000253324">
    <property type="component" value="Unassembled WGS sequence"/>
</dbReference>
<accession>A0A368Z028</accession>
<dbReference type="RefSeq" id="WP_114429825.1">
    <property type="nucleotide sequence ID" value="NZ_QPJM01000004.1"/>
</dbReference>
<dbReference type="InterPro" id="IPR011008">
    <property type="entry name" value="Dimeric_a/b-barrel"/>
</dbReference>
<feature type="domain" description="NIPSNAP" evidence="1">
    <location>
        <begin position="19"/>
        <end position="114"/>
    </location>
</feature>
<reference evidence="2 3" key="1">
    <citation type="submission" date="2018-07" db="EMBL/GenBank/DDBJ databases">
        <title>Genomic Encyclopedia of Type Strains, Phase III (KMG-III): the genomes of soil and plant-associated and newly described type strains.</title>
        <authorList>
            <person name="Whitman W."/>
        </authorList>
    </citation>
    <scope>NUCLEOTIDE SEQUENCE [LARGE SCALE GENOMIC DNA]</scope>
    <source>
        <strain evidence="2 3">31-25a</strain>
    </source>
</reference>
<dbReference type="Gene3D" id="3.30.70.100">
    <property type="match status" value="1"/>
</dbReference>